<dbReference type="KEGG" id="hni:W911_13215"/>
<dbReference type="SUPFAM" id="SSF53633">
    <property type="entry name" value="Carbamate kinase-like"/>
    <property type="match status" value="1"/>
</dbReference>
<evidence type="ECO:0000313" key="3">
    <source>
        <dbReference type="EMBL" id="AHB49152.1"/>
    </source>
</evidence>
<organism evidence="3 4">
    <name type="scientific">Hyphomicrobium nitrativorans NL23</name>
    <dbReference type="NCBI Taxonomy" id="1029756"/>
    <lineage>
        <taxon>Bacteria</taxon>
        <taxon>Pseudomonadati</taxon>
        <taxon>Pseudomonadota</taxon>
        <taxon>Alphaproteobacteria</taxon>
        <taxon>Hyphomicrobiales</taxon>
        <taxon>Hyphomicrobiaceae</taxon>
        <taxon>Hyphomicrobium</taxon>
    </lineage>
</organism>
<dbReference type="InterPro" id="IPR001048">
    <property type="entry name" value="Asp/Glu/Uridylate_kinase"/>
</dbReference>
<dbReference type="STRING" id="1029756.W911_13215"/>
<accession>V5SF80</accession>
<protein>
    <submittedName>
        <fullName evidence="3">Uridylate kinase</fullName>
    </submittedName>
</protein>
<feature type="domain" description="Aspartate/glutamate/uridylate kinase" evidence="2">
    <location>
        <begin position="4"/>
        <end position="142"/>
    </location>
</feature>
<dbReference type="RefSeq" id="WP_023787971.1">
    <property type="nucleotide sequence ID" value="NC_022997.1"/>
</dbReference>
<dbReference type="Gene3D" id="3.40.1160.10">
    <property type="entry name" value="Acetylglutamate kinase-like"/>
    <property type="match status" value="1"/>
</dbReference>
<dbReference type="GO" id="GO:0016301">
    <property type="term" value="F:kinase activity"/>
    <property type="evidence" value="ECO:0007669"/>
    <property type="project" value="UniProtKB-KW"/>
</dbReference>
<proteinExistence type="predicted"/>
<gene>
    <name evidence="3" type="ORF">W911_13215</name>
</gene>
<keyword evidence="3" id="KW-0808">Transferase</keyword>
<evidence type="ECO:0000256" key="1">
    <source>
        <dbReference type="SAM" id="MobiDB-lite"/>
    </source>
</evidence>
<dbReference type="PATRIC" id="fig|1029756.8.peg.2750"/>
<dbReference type="EMBL" id="CP006912">
    <property type="protein sequence ID" value="AHB49152.1"/>
    <property type="molecule type" value="Genomic_DNA"/>
</dbReference>
<dbReference type="OrthoDB" id="6683219at2"/>
<dbReference type="Pfam" id="PF00696">
    <property type="entry name" value="AA_kinase"/>
    <property type="match status" value="1"/>
</dbReference>
<dbReference type="InterPro" id="IPR036393">
    <property type="entry name" value="AceGlu_kinase-like_sf"/>
</dbReference>
<dbReference type="AlphaFoldDB" id="V5SF80"/>
<reference evidence="3 4" key="1">
    <citation type="journal article" date="2014" name="Genome Announc.">
        <title>Complete Genome Sequence of Hyphomicrobium nitrativorans Strain NL23, a Denitrifying Bacterium Isolated from Biofilm of a Methanol-Fed Denitrification System Treating Seawater at the Montreal Biodome.</title>
        <authorList>
            <person name="Martineau C."/>
            <person name="Villeneuve C."/>
            <person name="Mauffrey F."/>
            <person name="Villemur R."/>
        </authorList>
    </citation>
    <scope>NUCLEOTIDE SEQUENCE [LARGE SCALE GENOMIC DNA]</scope>
    <source>
        <strain evidence="3">NL23</strain>
    </source>
</reference>
<keyword evidence="4" id="KW-1185">Reference proteome</keyword>
<keyword evidence="3" id="KW-0418">Kinase</keyword>
<dbReference type="Proteomes" id="UP000018542">
    <property type="component" value="Chromosome"/>
</dbReference>
<evidence type="ECO:0000259" key="2">
    <source>
        <dbReference type="Pfam" id="PF00696"/>
    </source>
</evidence>
<evidence type="ECO:0000313" key="4">
    <source>
        <dbReference type="Proteomes" id="UP000018542"/>
    </source>
</evidence>
<dbReference type="HOGENOM" id="CLU_089197_1_0_5"/>
<name>V5SF80_9HYPH</name>
<sequence>MIPLVLKLGGSLAESGRLRATLALVMRARRPVVVVPGGGPFADAVREAQADLGLSDAAAHDMALIAMHQMAAAMTDLAPRLVAADTRRAMVRAWRDRRIPVWLPARLCAADKAIPRDWSITSDGLAARLAERLGAAEVALLKSCAVPRGASPETLAALGLVDPVFPAIVERASLAWHVLGPGEGATLAALIDAKGQTPEPIWVGGPLAKRRRPRSLVNASRKDTRPCRASSRPS</sequence>
<feature type="region of interest" description="Disordered" evidence="1">
    <location>
        <begin position="209"/>
        <end position="234"/>
    </location>
</feature>